<sequence>MRRRDERQWRPGDGTLPSRFPRCPRLAEAVSKRAARPGPARARVRHGPFRHGPLGTADETGRAVPAHVPSRRPKHGPWMAGPCPCRHGTPAAHGPFGARRPVKAGRQLSCTGRQAARPPAARPPVHSVF</sequence>
<proteinExistence type="predicted"/>
<evidence type="ECO:0000313" key="3">
    <source>
        <dbReference type="Proteomes" id="UP000000763"/>
    </source>
</evidence>
<feature type="compositionally biased region" description="Basic and acidic residues" evidence="1">
    <location>
        <begin position="1"/>
        <end position="10"/>
    </location>
</feature>
<name>Q6EUA4_ORYSJ</name>
<feature type="region of interest" description="Disordered" evidence="1">
    <location>
        <begin position="110"/>
        <end position="129"/>
    </location>
</feature>
<protein>
    <submittedName>
        <fullName evidence="2">Uncharacterized protein</fullName>
    </submittedName>
</protein>
<feature type="region of interest" description="Disordered" evidence="1">
    <location>
        <begin position="1"/>
        <end position="82"/>
    </location>
</feature>
<evidence type="ECO:0000256" key="1">
    <source>
        <dbReference type="SAM" id="MobiDB-lite"/>
    </source>
</evidence>
<reference evidence="3" key="1">
    <citation type="journal article" date="2005" name="Nature">
        <title>The map-based sequence of the rice genome.</title>
        <authorList>
            <consortium name="International rice genome sequencing project (IRGSP)"/>
            <person name="Matsumoto T."/>
            <person name="Wu J."/>
            <person name="Kanamori H."/>
            <person name="Katayose Y."/>
            <person name="Fujisawa M."/>
            <person name="Namiki N."/>
            <person name="Mizuno H."/>
            <person name="Yamamoto K."/>
            <person name="Antonio B.A."/>
            <person name="Baba T."/>
            <person name="Sakata K."/>
            <person name="Nagamura Y."/>
            <person name="Aoki H."/>
            <person name="Arikawa K."/>
            <person name="Arita K."/>
            <person name="Bito T."/>
            <person name="Chiden Y."/>
            <person name="Fujitsuka N."/>
            <person name="Fukunaka R."/>
            <person name="Hamada M."/>
            <person name="Harada C."/>
            <person name="Hayashi A."/>
            <person name="Hijishita S."/>
            <person name="Honda M."/>
            <person name="Hosokawa S."/>
            <person name="Ichikawa Y."/>
            <person name="Idonuma A."/>
            <person name="Iijima M."/>
            <person name="Ikeda M."/>
            <person name="Ikeno M."/>
            <person name="Ito K."/>
            <person name="Ito S."/>
            <person name="Ito T."/>
            <person name="Ito Y."/>
            <person name="Ito Y."/>
            <person name="Iwabuchi A."/>
            <person name="Kamiya K."/>
            <person name="Karasawa W."/>
            <person name="Kurita K."/>
            <person name="Katagiri S."/>
            <person name="Kikuta A."/>
            <person name="Kobayashi H."/>
            <person name="Kobayashi N."/>
            <person name="Machita K."/>
            <person name="Maehara T."/>
            <person name="Masukawa M."/>
            <person name="Mizubayashi T."/>
            <person name="Mukai Y."/>
            <person name="Nagasaki H."/>
            <person name="Nagata Y."/>
            <person name="Naito S."/>
            <person name="Nakashima M."/>
            <person name="Nakama Y."/>
            <person name="Nakamichi Y."/>
            <person name="Nakamura M."/>
            <person name="Meguro A."/>
            <person name="Negishi M."/>
            <person name="Ohta I."/>
            <person name="Ohta T."/>
            <person name="Okamoto M."/>
            <person name="Ono N."/>
            <person name="Saji S."/>
            <person name="Sakaguchi M."/>
            <person name="Sakai K."/>
            <person name="Shibata M."/>
            <person name="Shimokawa T."/>
            <person name="Song J."/>
            <person name="Takazaki Y."/>
            <person name="Terasawa K."/>
            <person name="Tsugane M."/>
            <person name="Tsuji K."/>
            <person name="Ueda S."/>
            <person name="Waki K."/>
            <person name="Yamagata H."/>
            <person name="Yamamoto M."/>
            <person name="Yamamoto S."/>
            <person name="Yamane H."/>
            <person name="Yoshiki S."/>
            <person name="Yoshihara R."/>
            <person name="Yukawa K."/>
            <person name="Zhong H."/>
            <person name="Yano M."/>
            <person name="Yuan Q."/>
            <person name="Ouyang S."/>
            <person name="Liu J."/>
            <person name="Jones K.M."/>
            <person name="Gansberger K."/>
            <person name="Moffat K."/>
            <person name="Hill J."/>
            <person name="Bera J."/>
            <person name="Fadrosh D."/>
            <person name="Jin S."/>
            <person name="Johri S."/>
            <person name="Kim M."/>
            <person name="Overton L."/>
            <person name="Reardon M."/>
            <person name="Tsitrin T."/>
            <person name="Vuong H."/>
            <person name="Weaver B."/>
            <person name="Ciecko A."/>
            <person name="Tallon L."/>
            <person name="Jackson J."/>
            <person name="Pai G."/>
            <person name="Aken S.V."/>
            <person name="Utterback T."/>
            <person name="Reidmuller S."/>
            <person name="Feldblyum T."/>
            <person name="Hsiao J."/>
            <person name="Zismann V."/>
            <person name="Iobst S."/>
            <person name="de Vazeille A.R."/>
            <person name="Buell C.R."/>
            <person name="Ying K."/>
            <person name="Li Y."/>
            <person name="Lu T."/>
            <person name="Huang Y."/>
            <person name="Zhao Q."/>
            <person name="Feng Q."/>
            <person name="Zhang L."/>
            <person name="Zhu J."/>
            <person name="Weng Q."/>
            <person name="Mu J."/>
            <person name="Lu Y."/>
            <person name="Fan D."/>
            <person name="Liu Y."/>
            <person name="Guan J."/>
            <person name="Zhang Y."/>
            <person name="Yu S."/>
            <person name="Liu X."/>
            <person name="Zhang Y."/>
            <person name="Hong G."/>
            <person name="Han B."/>
            <person name="Choisne N."/>
            <person name="Demange N."/>
            <person name="Orjeda G."/>
            <person name="Samain S."/>
            <person name="Cattolico L."/>
            <person name="Pelletier E."/>
            <person name="Couloux A."/>
            <person name="Segurens B."/>
            <person name="Wincker P."/>
            <person name="D'Hont A."/>
            <person name="Scarpelli C."/>
            <person name="Weissenbach J."/>
            <person name="Salanoubat M."/>
            <person name="Quetier F."/>
            <person name="Yu Y."/>
            <person name="Kim H.R."/>
            <person name="Rambo T."/>
            <person name="Currie J."/>
            <person name="Collura K."/>
            <person name="Luo M."/>
            <person name="Yang T."/>
            <person name="Ammiraju J.S.S."/>
            <person name="Engler F."/>
            <person name="Soderlund C."/>
            <person name="Wing R.A."/>
            <person name="Palmer L.E."/>
            <person name="de la Bastide M."/>
            <person name="Spiegel L."/>
            <person name="Nascimento L."/>
            <person name="Zutavern T."/>
            <person name="O'Shaughnessy A."/>
            <person name="Dike S."/>
            <person name="Dedhia N."/>
            <person name="Preston R."/>
            <person name="Balija V."/>
            <person name="McCombie W.R."/>
            <person name="Chow T."/>
            <person name="Chen H."/>
            <person name="Chung M."/>
            <person name="Chen C."/>
            <person name="Shaw J."/>
            <person name="Wu H."/>
            <person name="Hsiao K."/>
            <person name="Chao Y."/>
            <person name="Chu M."/>
            <person name="Cheng C."/>
            <person name="Hour A."/>
            <person name="Lee P."/>
            <person name="Lin S."/>
            <person name="Lin Y."/>
            <person name="Liou J."/>
            <person name="Liu S."/>
            <person name="Hsing Y."/>
            <person name="Raghuvanshi S."/>
            <person name="Mohanty A."/>
            <person name="Bharti A.K."/>
            <person name="Gaur A."/>
            <person name="Gupta V."/>
            <person name="Kumar D."/>
            <person name="Ravi V."/>
            <person name="Vij S."/>
            <person name="Kapur A."/>
            <person name="Khurana P."/>
            <person name="Khurana P."/>
            <person name="Khurana J.P."/>
            <person name="Tyagi A.K."/>
            <person name="Gaikwad K."/>
            <person name="Singh A."/>
            <person name="Dalal V."/>
            <person name="Srivastava S."/>
            <person name="Dixit A."/>
            <person name="Pal A.K."/>
            <person name="Ghazi I.A."/>
            <person name="Yadav M."/>
            <person name="Pandit A."/>
            <person name="Bhargava A."/>
            <person name="Sureshbabu K."/>
            <person name="Batra K."/>
            <person name="Sharma T.R."/>
            <person name="Mohapatra T."/>
            <person name="Singh N.K."/>
            <person name="Messing J."/>
            <person name="Nelson A.B."/>
            <person name="Fuks G."/>
            <person name="Kavchok S."/>
            <person name="Keizer G."/>
            <person name="Linton E."/>
            <person name="Llaca V."/>
            <person name="Song R."/>
            <person name="Tanyolac B."/>
            <person name="Young S."/>
            <person name="Ho-Il K."/>
            <person name="Hahn J.H."/>
            <person name="Sangsakoo G."/>
            <person name="Vanavichit A."/>
            <person name="de Mattos Luiz.A.T."/>
            <person name="Zimmer P.D."/>
            <person name="Malone G."/>
            <person name="Dellagostin O."/>
            <person name="de Oliveira A.C."/>
            <person name="Bevan M."/>
            <person name="Bancroft I."/>
            <person name="Minx P."/>
            <person name="Cordum H."/>
            <person name="Wilson R."/>
            <person name="Cheng Z."/>
            <person name="Jin W."/>
            <person name="Jiang J."/>
            <person name="Leong S.A."/>
            <person name="Iwama H."/>
            <person name="Gojobori T."/>
            <person name="Itoh T."/>
            <person name="Niimura Y."/>
            <person name="Fujii Y."/>
            <person name="Habara T."/>
            <person name="Sakai H."/>
            <person name="Sato Y."/>
            <person name="Wilson G."/>
            <person name="Kumar K."/>
            <person name="McCouch S."/>
            <person name="Juretic N."/>
            <person name="Hoen D."/>
            <person name="Wright S."/>
            <person name="Bruskiewich R."/>
            <person name="Bureau T."/>
            <person name="Miyao A."/>
            <person name="Hirochika H."/>
            <person name="Nishikawa T."/>
            <person name="Kadowaki K."/>
            <person name="Sugiura M."/>
            <person name="Burr B."/>
            <person name="Sasaki T."/>
        </authorList>
    </citation>
    <scope>NUCLEOTIDE SEQUENCE [LARGE SCALE GENOMIC DNA]</scope>
    <source>
        <strain evidence="3">cv. Nipponbare</strain>
    </source>
</reference>
<organism evidence="2 3">
    <name type="scientific">Oryza sativa subsp. japonica</name>
    <name type="common">Rice</name>
    <dbReference type="NCBI Taxonomy" id="39947"/>
    <lineage>
        <taxon>Eukaryota</taxon>
        <taxon>Viridiplantae</taxon>
        <taxon>Streptophyta</taxon>
        <taxon>Embryophyta</taxon>
        <taxon>Tracheophyta</taxon>
        <taxon>Spermatophyta</taxon>
        <taxon>Magnoliopsida</taxon>
        <taxon>Liliopsida</taxon>
        <taxon>Poales</taxon>
        <taxon>Poaceae</taxon>
        <taxon>BOP clade</taxon>
        <taxon>Oryzoideae</taxon>
        <taxon>Oryzeae</taxon>
        <taxon>Oryzinae</taxon>
        <taxon>Oryza</taxon>
        <taxon>Oryza sativa</taxon>
    </lineage>
</organism>
<dbReference type="EMBL" id="AP004134">
    <property type="protein sequence ID" value="BAD27765.1"/>
    <property type="molecule type" value="Genomic_DNA"/>
</dbReference>
<gene>
    <name evidence="2" type="primary">OJ1116_C12.23</name>
</gene>
<evidence type="ECO:0000313" key="2">
    <source>
        <dbReference type="EMBL" id="BAD27765.1"/>
    </source>
</evidence>
<reference evidence="3" key="2">
    <citation type="journal article" date="2008" name="Nucleic Acids Res.">
        <title>The rice annotation project database (RAP-DB): 2008 update.</title>
        <authorList>
            <consortium name="The rice annotation project (RAP)"/>
        </authorList>
    </citation>
    <scope>GENOME REANNOTATION</scope>
    <source>
        <strain evidence="3">cv. Nipponbare</strain>
    </source>
</reference>
<accession>Q6EUA4</accession>
<dbReference type="AlphaFoldDB" id="Q6EUA4"/>
<dbReference type="Proteomes" id="UP000000763">
    <property type="component" value="Chromosome 2"/>
</dbReference>